<dbReference type="GO" id="GO:0047324">
    <property type="term" value="F:phosphoenolpyruvate-glycerone phosphotransferase activity"/>
    <property type="evidence" value="ECO:0007669"/>
    <property type="project" value="UniProtKB-EC"/>
</dbReference>
<gene>
    <name evidence="7" type="ORF">SAMN05216366_12413</name>
</gene>
<dbReference type="EMBL" id="FNJQ01000024">
    <property type="protein sequence ID" value="SDP54080.1"/>
    <property type="molecule type" value="Genomic_DNA"/>
</dbReference>
<dbReference type="GO" id="GO:0016020">
    <property type="term" value="C:membrane"/>
    <property type="evidence" value="ECO:0007669"/>
    <property type="project" value="InterPro"/>
</dbReference>
<dbReference type="RefSeq" id="WP_074572851.1">
    <property type="nucleotide sequence ID" value="NZ_FNJQ01000024.1"/>
</dbReference>
<reference evidence="7 8" key="1">
    <citation type="submission" date="2016-10" db="EMBL/GenBank/DDBJ databases">
        <authorList>
            <person name="de Groot N.N."/>
        </authorList>
    </citation>
    <scope>NUCLEOTIDE SEQUENCE [LARGE SCALE GENOMIC DNA]</scope>
    <source>
        <strain evidence="7 8">S137</strain>
    </source>
</reference>
<dbReference type="SUPFAM" id="SSF53062">
    <property type="entry name" value="PTS system fructose IIA component-like"/>
    <property type="match status" value="1"/>
</dbReference>
<evidence type="ECO:0000256" key="5">
    <source>
        <dbReference type="ARBA" id="ARBA00046577"/>
    </source>
</evidence>
<dbReference type="PANTHER" id="PTHR38594">
    <property type="entry name" value="PEP-DEPENDENT DIHYDROXYACETONE KINASE, PHOSPHORYL DONOR SUBUNIT DHAM"/>
    <property type="match status" value="1"/>
</dbReference>
<evidence type="ECO:0000313" key="7">
    <source>
        <dbReference type="EMBL" id="SDP54080.1"/>
    </source>
</evidence>
<dbReference type="InterPro" id="IPR039643">
    <property type="entry name" value="DhaM"/>
</dbReference>
<dbReference type="InterPro" id="IPR036662">
    <property type="entry name" value="PTS_EIIA_man-typ_sf"/>
</dbReference>
<evidence type="ECO:0000259" key="6">
    <source>
        <dbReference type="PROSITE" id="PS51096"/>
    </source>
</evidence>
<comment type="subunit">
    <text evidence="5">Homodimer. The dihydroxyacetone kinase complex is composed of a homodimer of DhaM, a homodimer of DhaK and the subunit DhaL.</text>
</comment>
<dbReference type="NCBIfam" id="TIGR02364">
    <property type="entry name" value="dha_pts"/>
    <property type="match status" value="1"/>
</dbReference>
<name>A0A1H0TK90_SELRU</name>
<dbReference type="InterPro" id="IPR004701">
    <property type="entry name" value="PTS_EIIA_man-typ"/>
</dbReference>
<dbReference type="PROSITE" id="PS51096">
    <property type="entry name" value="PTS_EIIA_TYPE_4"/>
    <property type="match status" value="1"/>
</dbReference>
<dbReference type="GO" id="GO:0009401">
    <property type="term" value="P:phosphoenolpyruvate-dependent sugar phosphotransferase system"/>
    <property type="evidence" value="ECO:0007669"/>
    <property type="project" value="InterPro"/>
</dbReference>
<evidence type="ECO:0000313" key="8">
    <source>
        <dbReference type="Proteomes" id="UP000182412"/>
    </source>
</evidence>
<organism evidence="7 8">
    <name type="scientific">Selenomonas ruminantium</name>
    <dbReference type="NCBI Taxonomy" id="971"/>
    <lineage>
        <taxon>Bacteria</taxon>
        <taxon>Bacillati</taxon>
        <taxon>Bacillota</taxon>
        <taxon>Negativicutes</taxon>
        <taxon>Selenomonadales</taxon>
        <taxon>Selenomonadaceae</taxon>
        <taxon>Selenomonas</taxon>
    </lineage>
</organism>
<dbReference type="Proteomes" id="UP000182412">
    <property type="component" value="Unassembled WGS sequence"/>
</dbReference>
<comment type="function">
    <text evidence="2">Component of the dihydroxyacetone kinase complex, which is responsible for the phosphoenolpyruvate (PEP)-dependent phosphorylation of dihydroxyacetone. DhaM serves as the phosphoryl donor. Is phosphorylated by phosphoenolpyruvate in an EI- and HPr-dependent reaction, and a phosphorelay system on histidine residues finally leads to phosphoryl transfer to DhaL and dihydroxyacetone.</text>
</comment>
<dbReference type="GO" id="GO:0019563">
    <property type="term" value="P:glycerol catabolic process"/>
    <property type="evidence" value="ECO:0007669"/>
    <property type="project" value="InterPro"/>
</dbReference>
<evidence type="ECO:0000256" key="2">
    <source>
        <dbReference type="ARBA" id="ARBA00002788"/>
    </source>
</evidence>
<evidence type="ECO:0000256" key="1">
    <source>
        <dbReference type="ARBA" id="ARBA00001113"/>
    </source>
</evidence>
<dbReference type="PANTHER" id="PTHR38594:SF1">
    <property type="entry name" value="PEP-DEPENDENT DIHYDROXYACETONE KINASE, PHOSPHORYL DONOR SUBUNIT DHAM"/>
    <property type="match status" value="1"/>
</dbReference>
<dbReference type="Pfam" id="PF03610">
    <property type="entry name" value="EIIA-man"/>
    <property type="match status" value="1"/>
</dbReference>
<dbReference type="AlphaFoldDB" id="A0A1H0TK90"/>
<feature type="domain" description="PTS EIIA type-4" evidence="6">
    <location>
        <begin position="1"/>
        <end position="126"/>
    </location>
</feature>
<protein>
    <recommendedName>
        <fullName evidence="3">phosphoenolpyruvate--glycerone phosphotransferase</fullName>
        <ecNumber evidence="3">2.7.1.121</ecNumber>
    </recommendedName>
</protein>
<comment type="catalytic activity">
    <reaction evidence="1">
        <text>dihydroxyacetone + phosphoenolpyruvate = dihydroxyacetone phosphate + pyruvate</text>
        <dbReference type="Rhea" id="RHEA:18381"/>
        <dbReference type="ChEBI" id="CHEBI:15361"/>
        <dbReference type="ChEBI" id="CHEBI:16016"/>
        <dbReference type="ChEBI" id="CHEBI:57642"/>
        <dbReference type="ChEBI" id="CHEBI:58702"/>
        <dbReference type="EC" id="2.7.1.121"/>
    </reaction>
</comment>
<proteinExistence type="predicted"/>
<evidence type="ECO:0000256" key="3">
    <source>
        <dbReference type="ARBA" id="ARBA00012095"/>
    </source>
</evidence>
<keyword evidence="7" id="KW-0418">Kinase</keyword>
<keyword evidence="4" id="KW-0808">Transferase</keyword>
<dbReference type="InterPro" id="IPR012844">
    <property type="entry name" value="DhaM_N"/>
</dbReference>
<accession>A0A1H0TK90</accession>
<dbReference type="Gene3D" id="3.40.50.510">
    <property type="entry name" value="Phosphotransferase system, mannose-type IIA component"/>
    <property type="match status" value="1"/>
</dbReference>
<sequence>MVGIVVVSHNVKIAEGIKEMAEMMAHNVQIAVAGGLEDGIMGTSYEKISEAVELVCGRDGAVVIMDMGSAIMTTELVLENLKDDAVRMADCPLLEGTMRAAVVAANGGSLEEVVAAAEETCGQKKLA</sequence>
<dbReference type="OrthoDB" id="7065393at2"/>
<dbReference type="EC" id="2.7.1.121" evidence="3"/>
<evidence type="ECO:0000256" key="4">
    <source>
        <dbReference type="ARBA" id="ARBA00022679"/>
    </source>
</evidence>